<dbReference type="InterPro" id="IPR029787">
    <property type="entry name" value="Nucleotide_cyclase"/>
</dbReference>
<evidence type="ECO:0000259" key="3">
    <source>
        <dbReference type="PROSITE" id="PS50112"/>
    </source>
</evidence>
<dbReference type="InterPro" id="IPR001633">
    <property type="entry name" value="EAL_dom"/>
</dbReference>
<dbReference type="NCBIfam" id="TIGR00254">
    <property type="entry name" value="GGDEF"/>
    <property type="match status" value="1"/>
</dbReference>
<feature type="domain" description="PAC" evidence="4">
    <location>
        <begin position="528"/>
        <end position="580"/>
    </location>
</feature>
<dbReference type="Pfam" id="PF00990">
    <property type="entry name" value="GGDEF"/>
    <property type="match status" value="1"/>
</dbReference>
<dbReference type="InterPro" id="IPR043128">
    <property type="entry name" value="Rev_trsase/Diguanyl_cyclase"/>
</dbReference>
<dbReference type="FunFam" id="3.20.20.450:FF:000001">
    <property type="entry name" value="Cyclic di-GMP phosphodiesterase yahA"/>
    <property type="match status" value="1"/>
</dbReference>
<dbReference type="AlphaFoldDB" id="A0A7C5V6R0"/>
<dbReference type="Gene3D" id="3.30.450.20">
    <property type="entry name" value="PAS domain"/>
    <property type="match status" value="2"/>
</dbReference>
<feature type="domain" description="GGDEF" evidence="6">
    <location>
        <begin position="612"/>
        <end position="750"/>
    </location>
</feature>
<dbReference type="InterPro" id="IPR000160">
    <property type="entry name" value="GGDEF_dom"/>
</dbReference>
<sequence length="1016" mass="118076">MINRKYLLFVFTVLWLLVSISPVYAGKTVVKFEVDRNYPPFSYTSDGRIYGFSIDLANIVFEPDKFDVKLSSDEWHRVYEKLVKGQVDVVAPVAVLEERKKYIYFSKPILTRHVGLYTKKGFSKSVSLKNLKKFKIGVLKSDYTENILKEKLNVKVYSTYPTVEKLIFALANDKIEAALMTQEIANYFIIKNNLSDILEIKIKNIYTTKSAFGISKKRPELVSYIDKRLSYLENKGIFDELYFNYFSTYSPEYYERRNRETILTFLFILAVMFVAVSLTVLIMIKINKRLEHGKRAYESYAQLLADNANAIVLTLNLKGEIIYFNNFAQQLTGYKSEEVVGKKWTDIFIPSHKREYIENLFKKIAEEKILNDHENEIVTKNGDIRWILWNNALIESPYVNEPLIISTGLDITQIKKTQQLLEKSYEEIEQTNEELINALETLNKSSQVLREEKEKYKFLVENVSDLIFELDINQKKIELYGKLKDFFDVETICSTKSSRVWLEYLHEDDRGKVFRKFQDAIFLQDDEVEVEFRVKDKCGRWRWLSSRAHINYDEKKNPEKIVAVCIDWTAKKEYEERIKYIAYFDTLTGLPNRKLFEETLENMLSKTETEKSTGAVVLIDIDNFKDINDIYGHEAGDEYLKAIGEKVSEYLKNLEVKTFFARVGGDEFAIIFHGLAKKEQIIEFCAQILKIFETEVYIESIERHLFTSASMGISFYPDDGKNVKEIFRNVDMALSSAKENGKNDFQIFLPFMLMKNLKKIEIEKNLKKAIEGDQFELYYQPVINLKDMQIHSVEALLRWNLPGKGMVSPLEFIPVAEESGLIVKIGEMVIEKAFSDLKNWERKGIDYIHMAINLSVRQFKTKFFVDVVQKLIERYNVNPQRISFEITETGAVENFDVSLKILSFLCQMGIKFMIDDFGTGYSSLIYLRKLPIGGVKIDKSFISEIEISKESRAIVEGIILMAHKIDLKVVAEGVETKKELEILKEIGCDFAQGYLFSKPLPKTEVEKLLMAKKITV</sequence>
<dbReference type="PROSITE" id="PS50887">
    <property type="entry name" value="GGDEF"/>
    <property type="match status" value="1"/>
</dbReference>
<dbReference type="CDD" id="cd13704">
    <property type="entry name" value="PBP2_HisK"/>
    <property type="match status" value="1"/>
</dbReference>
<dbReference type="InterPro" id="IPR001638">
    <property type="entry name" value="Solute-binding_3/MltF_N"/>
</dbReference>
<dbReference type="SUPFAM" id="SSF141868">
    <property type="entry name" value="EAL domain-like"/>
    <property type="match status" value="1"/>
</dbReference>
<feature type="domain" description="PAS" evidence="3">
    <location>
        <begin position="296"/>
        <end position="368"/>
    </location>
</feature>
<dbReference type="SMART" id="SM00052">
    <property type="entry name" value="EAL"/>
    <property type="match status" value="1"/>
</dbReference>
<dbReference type="InterPro" id="IPR052155">
    <property type="entry name" value="Biofilm_reg_signaling"/>
</dbReference>
<dbReference type="PROSITE" id="PS50113">
    <property type="entry name" value="PAC"/>
    <property type="match status" value="2"/>
</dbReference>
<dbReference type="PROSITE" id="PS50883">
    <property type="entry name" value="EAL"/>
    <property type="match status" value="1"/>
</dbReference>
<dbReference type="InterPro" id="IPR000700">
    <property type="entry name" value="PAS-assoc_C"/>
</dbReference>
<dbReference type="PANTHER" id="PTHR44757">
    <property type="entry name" value="DIGUANYLATE CYCLASE DGCP"/>
    <property type="match status" value="1"/>
</dbReference>
<dbReference type="NCBIfam" id="TIGR00229">
    <property type="entry name" value="sensory_box"/>
    <property type="match status" value="2"/>
</dbReference>
<dbReference type="CDD" id="cd01949">
    <property type="entry name" value="GGDEF"/>
    <property type="match status" value="1"/>
</dbReference>
<proteinExistence type="predicted"/>
<dbReference type="EMBL" id="DRUZ01000108">
    <property type="protein sequence ID" value="HHS02705.1"/>
    <property type="molecule type" value="Genomic_DNA"/>
</dbReference>
<feature type="domain" description="EAL" evidence="5">
    <location>
        <begin position="759"/>
        <end position="1013"/>
    </location>
</feature>
<keyword evidence="2" id="KW-0472">Membrane</keyword>
<keyword evidence="1" id="KW-0175">Coiled coil</keyword>
<dbReference type="Pfam" id="PF00497">
    <property type="entry name" value="SBP_bac_3"/>
    <property type="match status" value="1"/>
</dbReference>
<evidence type="ECO:0000259" key="6">
    <source>
        <dbReference type="PROSITE" id="PS50887"/>
    </source>
</evidence>
<evidence type="ECO:0000313" key="7">
    <source>
        <dbReference type="EMBL" id="HHS02705.1"/>
    </source>
</evidence>
<dbReference type="PROSITE" id="PS50112">
    <property type="entry name" value="PAS"/>
    <property type="match status" value="1"/>
</dbReference>
<dbReference type="SUPFAM" id="SSF53850">
    <property type="entry name" value="Periplasmic binding protein-like II"/>
    <property type="match status" value="1"/>
</dbReference>
<dbReference type="Gene3D" id="3.40.190.10">
    <property type="entry name" value="Periplasmic binding protein-like II"/>
    <property type="match status" value="2"/>
</dbReference>
<dbReference type="Pfam" id="PF13426">
    <property type="entry name" value="PAS_9"/>
    <property type="match status" value="1"/>
</dbReference>
<dbReference type="InterPro" id="IPR035919">
    <property type="entry name" value="EAL_sf"/>
</dbReference>
<dbReference type="Gene3D" id="3.20.20.450">
    <property type="entry name" value="EAL domain"/>
    <property type="match status" value="1"/>
</dbReference>
<evidence type="ECO:0000259" key="4">
    <source>
        <dbReference type="PROSITE" id="PS50113"/>
    </source>
</evidence>
<feature type="transmembrane region" description="Helical" evidence="2">
    <location>
        <begin position="262"/>
        <end position="284"/>
    </location>
</feature>
<reference evidence="7" key="1">
    <citation type="journal article" date="2020" name="mSystems">
        <title>Genome- and Community-Level Interaction Insights into Carbon Utilization and Element Cycling Functions of Hydrothermarchaeota in Hydrothermal Sediment.</title>
        <authorList>
            <person name="Zhou Z."/>
            <person name="Liu Y."/>
            <person name="Xu W."/>
            <person name="Pan J."/>
            <person name="Luo Z.H."/>
            <person name="Li M."/>
        </authorList>
    </citation>
    <scope>NUCLEOTIDE SEQUENCE [LARGE SCALE GENOMIC DNA]</scope>
    <source>
        <strain evidence="7">SpSt-102</strain>
    </source>
</reference>
<dbReference type="SUPFAM" id="SSF55785">
    <property type="entry name" value="PYP-like sensor domain (PAS domain)"/>
    <property type="match status" value="2"/>
</dbReference>
<dbReference type="InterPro" id="IPR035965">
    <property type="entry name" value="PAS-like_dom_sf"/>
</dbReference>
<dbReference type="CDD" id="cd00130">
    <property type="entry name" value="PAS"/>
    <property type="match status" value="2"/>
</dbReference>
<protein>
    <submittedName>
        <fullName evidence="7">EAL domain-containing protein</fullName>
    </submittedName>
</protein>
<dbReference type="InterPro" id="IPR001610">
    <property type="entry name" value="PAC"/>
</dbReference>
<dbReference type="Pfam" id="PF08447">
    <property type="entry name" value="PAS_3"/>
    <property type="match status" value="1"/>
</dbReference>
<feature type="coiled-coil region" evidence="1">
    <location>
        <begin position="411"/>
        <end position="452"/>
    </location>
</feature>
<keyword evidence="2" id="KW-1133">Transmembrane helix</keyword>
<dbReference type="SMART" id="SM00091">
    <property type="entry name" value="PAS"/>
    <property type="match status" value="2"/>
</dbReference>
<dbReference type="SMART" id="SM00086">
    <property type="entry name" value="PAC"/>
    <property type="match status" value="2"/>
</dbReference>
<dbReference type="InterPro" id="IPR013655">
    <property type="entry name" value="PAS_fold_3"/>
</dbReference>
<dbReference type="Gene3D" id="3.30.70.270">
    <property type="match status" value="1"/>
</dbReference>
<dbReference type="SMART" id="SM00267">
    <property type="entry name" value="GGDEF"/>
    <property type="match status" value="1"/>
</dbReference>
<organism evidence="7">
    <name type="scientific">Caldicellulosiruptor owensensis</name>
    <dbReference type="NCBI Taxonomy" id="55205"/>
    <lineage>
        <taxon>Bacteria</taxon>
        <taxon>Bacillati</taxon>
        <taxon>Bacillota</taxon>
        <taxon>Bacillota incertae sedis</taxon>
        <taxon>Caldicellulosiruptorales</taxon>
        <taxon>Caldicellulosiruptoraceae</taxon>
        <taxon>Caldicellulosiruptor</taxon>
    </lineage>
</organism>
<feature type="domain" description="PAC" evidence="4">
    <location>
        <begin position="371"/>
        <end position="423"/>
    </location>
</feature>
<keyword evidence="2" id="KW-0812">Transmembrane</keyword>
<dbReference type="Pfam" id="PF00563">
    <property type="entry name" value="EAL"/>
    <property type="match status" value="1"/>
</dbReference>
<accession>A0A7C5V6R0</accession>
<evidence type="ECO:0000256" key="1">
    <source>
        <dbReference type="SAM" id="Coils"/>
    </source>
</evidence>
<evidence type="ECO:0000259" key="5">
    <source>
        <dbReference type="PROSITE" id="PS50883"/>
    </source>
</evidence>
<dbReference type="InterPro" id="IPR000014">
    <property type="entry name" value="PAS"/>
</dbReference>
<dbReference type="CDD" id="cd01948">
    <property type="entry name" value="EAL"/>
    <property type="match status" value="1"/>
</dbReference>
<name>A0A7C5V6R0_9FIRM</name>
<comment type="caution">
    <text evidence="7">The sequence shown here is derived from an EMBL/GenBank/DDBJ whole genome shotgun (WGS) entry which is preliminary data.</text>
</comment>
<dbReference type="PANTHER" id="PTHR44757:SF2">
    <property type="entry name" value="BIOFILM ARCHITECTURE MAINTENANCE PROTEIN MBAA"/>
    <property type="match status" value="1"/>
</dbReference>
<dbReference type="SUPFAM" id="SSF55073">
    <property type="entry name" value="Nucleotide cyclase"/>
    <property type="match status" value="1"/>
</dbReference>
<evidence type="ECO:0000256" key="2">
    <source>
        <dbReference type="SAM" id="Phobius"/>
    </source>
</evidence>
<gene>
    <name evidence="7" type="ORF">ENL71_09600</name>
</gene>
<dbReference type="SMART" id="SM00062">
    <property type="entry name" value="PBPb"/>
    <property type="match status" value="1"/>
</dbReference>